<proteinExistence type="predicted"/>
<dbReference type="Pfam" id="PF08737">
    <property type="entry name" value="Rgp1"/>
    <property type="match status" value="2"/>
</dbReference>
<dbReference type="EMBL" id="JADGJH010000724">
    <property type="protein sequence ID" value="KAJ3123644.1"/>
    <property type="molecule type" value="Genomic_DNA"/>
</dbReference>
<accession>A0AAD5XD62</accession>
<evidence type="ECO:0000313" key="2">
    <source>
        <dbReference type="Proteomes" id="UP001211907"/>
    </source>
</evidence>
<reference evidence="1" key="1">
    <citation type="submission" date="2020-05" db="EMBL/GenBank/DDBJ databases">
        <title>Phylogenomic resolution of chytrid fungi.</title>
        <authorList>
            <person name="Stajich J.E."/>
            <person name="Amses K."/>
            <person name="Simmons R."/>
            <person name="Seto K."/>
            <person name="Myers J."/>
            <person name="Bonds A."/>
            <person name="Quandt C.A."/>
            <person name="Barry K."/>
            <person name="Liu P."/>
            <person name="Grigoriev I."/>
            <person name="Longcore J.E."/>
            <person name="James T.Y."/>
        </authorList>
    </citation>
    <scope>NUCLEOTIDE SEQUENCE</scope>
    <source>
        <strain evidence="1">JEL0513</strain>
    </source>
</reference>
<name>A0AAD5XD62_9FUNG</name>
<keyword evidence="2" id="KW-1185">Reference proteome</keyword>
<dbReference type="PANTHER" id="PTHR12507">
    <property type="entry name" value="REDUCED GROWTH PHENOTYPE 1 RGP1, YEAST -RELATED"/>
    <property type="match status" value="1"/>
</dbReference>
<comment type="caution">
    <text evidence="1">The sequence shown here is derived from an EMBL/GenBank/DDBJ whole genome shotgun (WGS) entry which is preliminary data.</text>
</comment>
<dbReference type="InterPro" id="IPR014848">
    <property type="entry name" value="Rgp1"/>
</dbReference>
<dbReference type="Proteomes" id="UP001211907">
    <property type="component" value="Unassembled WGS sequence"/>
</dbReference>
<dbReference type="AlphaFoldDB" id="A0AAD5XD62"/>
<sequence length="419" mass="46751">MQEKIVSIRTQRRVQVAGEEMRILIGVKTKTQTEGAVYSCTVFVVGALFATHLPSVHSRALDSKLSFKLGLSASAPFFVSDKSYLFRNQFLSTKSFEYRMRLPSLLPPSYRGKAASISYLFAFCLHDLQGSLVHLFLDYLPRRVLDFSDDNLHENVSSVEELNDSQDDFRVSEVADLFDSLETEEDTDEDEEKLTPAQKLKIICQRSAKVSFDICRVDDIVAHFILVRSAFCAGETVFGVLNFEHAAIPCFQVSAFLEQIETIPVKPNDSNSLVYQNTSPTSPTSSTLNSKQKTVRRIVLSQQHSTTINTLRMDISLPVPTFVTPDFSSTAVSVSYAIRLEFITARRKDAQLMEYVHGSSGRGNASHNEDIFRTQNFVSESAVSTVDVEAFECVLGVHLYPSIVGIELGGSKKSFEFAL</sequence>
<evidence type="ECO:0000313" key="1">
    <source>
        <dbReference type="EMBL" id="KAJ3123644.1"/>
    </source>
</evidence>
<protein>
    <submittedName>
        <fullName evidence="1">Uncharacterized protein</fullName>
    </submittedName>
</protein>
<gene>
    <name evidence="1" type="ORF">HK100_011537</name>
</gene>
<organism evidence="1 2">
    <name type="scientific">Physocladia obscura</name>
    <dbReference type="NCBI Taxonomy" id="109957"/>
    <lineage>
        <taxon>Eukaryota</taxon>
        <taxon>Fungi</taxon>
        <taxon>Fungi incertae sedis</taxon>
        <taxon>Chytridiomycota</taxon>
        <taxon>Chytridiomycota incertae sedis</taxon>
        <taxon>Chytridiomycetes</taxon>
        <taxon>Chytridiales</taxon>
        <taxon>Chytriomycetaceae</taxon>
        <taxon>Physocladia</taxon>
    </lineage>
</organism>